<evidence type="ECO:0000313" key="3">
    <source>
        <dbReference type="Proteomes" id="UP000571817"/>
    </source>
</evidence>
<keyword evidence="3" id="KW-1185">Reference proteome</keyword>
<sequence length="204" mass="21504">MADPVVGSVSRGQTFRSTSAWGYTIVVWAFCALCAVLAILQEPAPTAVRVVLSCATAALLAWAILLRPHLRVGETSVVVSNVWRTHVIPFAAIAYVRTRGLVEVVVQQGDRERVYRSWNAPGNTSRAPRASDPQARNHLRGMGIAVQGHTHALKAGSGAAGRLIEERIDAAAPGAPAGVRSTWNVAVVAAVLTAIVVTAGSWAL</sequence>
<comment type="caution">
    <text evidence="2">The sequence shown here is derived from an EMBL/GenBank/DDBJ whole genome shotgun (WGS) entry which is preliminary data.</text>
</comment>
<feature type="transmembrane region" description="Helical" evidence="1">
    <location>
        <begin position="183"/>
        <end position="203"/>
    </location>
</feature>
<feature type="transmembrane region" description="Helical" evidence="1">
    <location>
        <begin position="20"/>
        <end position="40"/>
    </location>
</feature>
<proteinExistence type="predicted"/>
<dbReference type="EMBL" id="JACCFW010000001">
    <property type="protein sequence ID" value="NYJ74443.1"/>
    <property type="molecule type" value="Genomic_DNA"/>
</dbReference>
<keyword evidence="1" id="KW-0472">Membrane</keyword>
<protein>
    <recommendedName>
        <fullName evidence="4">PH domain-containing protein</fullName>
    </recommendedName>
</protein>
<evidence type="ECO:0000313" key="2">
    <source>
        <dbReference type="EMBL" id="NYJ74443.1"/>
    </source>
</evidence>
<dbReference type="AlphaFoldDB" id="A0A853DEM3"/>
<dbReference type="Proteomes" id="UP000571817">
    <property type="component" value="Unassembled WGS sequence"/>
</dbReference>
<dbReference type="RefSeq" id="WP_179480324.1">
    <property type="nucleotide sequence ID" value="NZ_JACCFW010000001.1"/>
</dbReference>
<keyword evidence="1" id="KW-1133">Transmembrane helix</keyword>
<accession>A0A853DEM3</accession>
<reference evidence="2 3" key="1">
    <citation type="submission" date="2020-07" db="EMBL/GenBank/DDBJ databases">
        <title>Sequencing the genomes of 1000 actinobacteria strains.</title>
        <authorList>
            <person name="Klenk H.-P."/>
        </authorList>
    </citation>
    <scope>NUCLEOTIDE SEQUENCE [LARGE SCALE GENOMIC DNA]</scope>
    <source>
        <strain evidence="2 3">DSM 29531</strain>
    </source>
</reference>
<name>A0A853DEM3_9MICO</name>
<evidence type="ECO:0008006" key="4">
    <source>
        <dbReference type="Google" id="ProtNLM"/>
    </source>
</evidence>
<evidence type="ECO:0000256" key="1">
    <source>
        <dbReference type="SAM" id="Phobius"/>
    </source>
</evidence>
<feature type="transmembrane region" description="Helical" evidence="1">
    <location>
        <begin position="46"/>
        <end position="66"/>
    </location>
</feature>
<keyword evidence="1" id="KW-0812">Transmembrane</keyword>
<gene>
    <name evidence="2" type="ORF">HNR15_001406</name>
</gene>
<organism evidence="2 3">
    <name type="scientific">Allobranchiibius huperziae</name>
    <dbReference type="NCBI Taxonomy" id="1874116"/>
    <lineage>
        <taxon>Bacteria</taxon>
        <taxon>Bacillati</taxon>
        <taxon>Actinomycetota</taxon>
        <taxon>Actinomycetes</taxon>
        <taxon>Micrococcales</taxon>
        <taxon>Dermacoccaceae</taxon>
        <taxon>Allobranchiibius</taxon>
    </lineage>
</organism>